<evidence type="ECO:0000256" key="2">
    <source>
        <dbReference type="SAM" id="Coils"/>
    </source>
</evidence>
<feature type="domain" description="YknX-like C-terminal permuted SH3-like" evidence="4">
    <location>
        <begin position="331"/>
        <end position="396"/>
    </location>
</feature>
<keyword evidence="2" id="KW-0175">Coiled coil</keyword>
<proteinExistence type="inferred from homology"/>
<dbReference type="Gene3D" id="2.40.420.20">
    <property type="match status" value="1"/>
</dbReference>
<comment type="similarity">
    <text evidence="1">Belongs to the membrane fusion protein (MFP) (TC 8.A.1) family.</text>
</comment>
<keyword evidence="6" id="KW-1185">Reference proteome</keyword>
<dbReference type="Gene3D" id="2.40.50.100">
    <property type="match status" value="1"/>
</dbReference>
<comment type="caution">
    <text evidence="5">The sequence shown here is derived from an EMBL/GenBank/DDBJ whole genome shotgun (WGS) entry which is preliminary data.</text>
</comment>
<dbReference type="InterPro" id="IPR058637">
    <property type="entry name" value="YknX-like_C"/>
</dbReference>
<dbReference type="Gene3D" id="1.10.287.470">
    <property type="entry name" value="Helix hairpin bin"/>
    <property type="match status" value="1"/>
</dbReference>
<name>A0ABV8K8P0_9BACL</name>
<dbReference type="InterPro" id="IPR006143">
    <property type="entry name" value="RND_pump_MFP"/>
</dbReference>
<dbReference type="Proteomes" id="UP001595715">
    <property type="component" value="Unassembled WGS sequence"/>
</dbReference>
<sequence>MREIIQRATGRQTRRAAIVLLAAATIASGCSEPSVTADNGDSEAAAQVTVQVATVAARSMGDPREQIAEVSAAVKLEVIAKSGGKVTAVRARNGEQVKKGDVLVEFDARGALLERERAALAYERAKESLASSMAEAKLSRQKAVDTVKQLENQLKQQMREADTLPAEETRRNLQAAQMQLEALEAVSPVTEAQSQVDSARLTLQSMELALEPYIIKAPSDGIMSDMTLQEGMELNPGTSIGTLQKLDRIKLKAQLAEHALQLVGSKQALMYYTFEEPGELKKAQVVYLGQLPDPVTKLYPLELEAGNSDGSLKAGARVHVQLTTAEEENVAAVPFLSIMREGESAFVYRLDGNTVRKQPVALGRVKETYQEVLSGLEQGDRVVVSGQQTLEDGQQLDLKLVEDLSSPASPSPTESE</sequence>
<reference evidence="6" key="1">
    <citation type="journal article" date="2019" name="Int. J. Syst. Evol. Microbiol.">
        <title>The Global Catalogue of Microorganisms (GCM) 10K type strain sequencing project: providing services to taxonomists for standard genome sequencing and annotation.</title>
        <authorList>
            <consortium name="The Broad Institute Genomics Platform"/>
            <consortium name="The Broad Institute Genome Sequencing Center for Infectious Disease"/>
            <person name="Wu L."/>
            <person name="Ma J."/>
        </authorList>
    </citation>
    <scope>NUCLEOTIDE SEQUENCE [LARGE SCALE GENOMIC DNA]</scope>
    <source>
        <strain evidence="6">IBRC-M 10987</strain>
    </source>
</reference>
<dbReference type="Gene3D" id="2.40.30.170">
    <property type="match status" value="1"/>
</dbReference>
<dbReference type="PANTHER" id="PTHR30469">
    <property type="entry name" value="MULTIDRUG RESISTANCE PROTEIN MDTA"/>
    <property type="match status" value="1"/>
</dbReference>
<dbReference type="Pfam" id="PF25989">
    <property type="entry name" value="YknX_C"/>
    <property type="match status" value="1"/>
</dbReference>
<evidence type="ECO:0000313" key="5">
    <source>
        <dbReference type="EMBL" id="MFC4102421.1"/>
    </source>
</evidence>
<evidence type="ECO:0000259" key="4">
    <source>
        <dbReference type="Pfam" id="PF25989"/>
    </source>
</evidence>
<dbReference type="EMBL" id="JBHSAM010000033">
    <property type="protein sequence ID" value="MFC4102421.1"/>
    <property type="molecule type" value="Genomic_DNA"/>
</dbReference>
<feature type="compositionally biased region" description="Low complexity" evidence="3">
    <location>
        <begin position="405"/>
        <end position="416"/>
    </location>
</feature>
<organism evidence="5 6">
    <name type="scientific">Paenibacillus xanthanilyticus</name>
    <dbReference type="NCBI Taxonomy" id="1783531"/>
    <lineage>
        <taxon>Bacteria</taxon>
        <taxon>Bacillati</taxon>
        <taxon>Bacillota</taxon>
        <taxon>Bacilli</taxon>
        <taxon>Bacillales</taxon>
        <taxon>Paenibacillaceae</taxon>
        <taxon>Paenibacillus</taxon>
    </lineage>
</organism>
<feature type="coiled-coil region" evidence="2">
    <location>
        <begin position="133"/>
        <end position="209"/>
    </location>
</feature>
<feature type="region of interest" description="Disordered" evidence="3">
    <location>
        <begin position="395"/>
        <end position="416"/>
    </location>
</feature>
<evidence type="ECO:0000256" key="1">
    <source>
        <dbReference type="ARBA" id="ARBA00009477"/>
    </source>
</evidence>
<dbReference type="NCBIfam" id="TIGR01730">
    <property type="entry name" value="RND_mfp"/>
    <property type="match status" value="1"/>
</dbReference>
<protein>
    <submittedName>
        <fullName evidence="5">Efflux RND transporter periplasmic adaptor subunit</fullName>
    </submittedName>
</protein>
<dbReference type="PROSITE" id="PS51257">
    <property type="entry name" value="PROKAR_LIPOPROTEIN"/>
    <property type="match status" value="1"/>
</dbReference>
<evidence type="ECO:0000313" key="6">
    <source>
        <dbReference type="Proteomes" id="UP001595715"/>
    </source>
</evidence>
<dbReference type="SUPFAM" id="SSF111369">
    <property type="entry name" value="HlyD-like secretion proteins"/>
    <property type="match status" value="2"/>
</dbReference>
<gene>
    <name evidence="5" type="ORF">ACFOZ8_22650</name>
</gene>
<evidence type="ECO:0000256" key="3">
    <source>
        <dbReference type="SAM" id="MobiDB-lite"/>
    </source>
</evidence>
<accession>A0ABV8K8P0</accession>
<dbReference type="RefSeq" id="WP_377721039.1">
    <property type="nucleotide sequence ID" value="NZ_JBHSAM010000033.1"/>
</dbReference>